<dbReference type="Proteomes" id="UP001206595">
    <property type="component" value="Unassembled WGS sequence"/>
</dbReference>
<dbReference type="GeneID" id="75916554"/>
<dbReference type="RefSeq" id="XP_051441977.1">
    <property type="nucleotide sequence ID" value="XM_051591211.1"/>
</dbReference>
<dbReference type="EMBL" id="MU620947">
    <property type="protein sequence ID" value="KAI8576973.1"/>
    <property type="molecule type" value="Genomic_DNA"/>
</dbReference>
<evidence type="ECO:0000256" key="1">
    <source>
        <dbReference type="SAM" id="Phobius"/>
    </source>
</evidence>
<evidence type="ECO:0000313" key="2">
    <source>
        <dbReference type="EMBL" id="KAI8576973.1"/>
    </source>
</evidence>
<keyword evidence="1" id="KW-0472">Membrane</keyword>
<comment type="caution">
    <text evidence="2">The sequence shown here is derived from an EMBL/GenBank/DDBJ whole genome shotgun (WGS) entry which is preliminary data.</text>
</comment>
<feature type="transmembrane region" description="Helical" evidence="1">
    <location>
        <begin position="25"/>
        <end position="42"/>
    </location>
</feature>
<keyword evidence="3" id="KW-1185">Reference proteome</keyword>
<organism evidence="2 3">
    <name type="scientific">Umbelopsis ramanniana AG</name>
    <dbReference type="NCBI Taxonomy" id="1314678"/>
    <lineage>
        <taxon>Eukaryota</taxon>
        <taxon>Fungi</taxon>
        <taxon>Fungi incertae sedis</taxon>
        <taxon>Mucoromycota</taxon>
        <taxon>Mucoromycotina</taxon>
        <taxon>Umbelopsidomycetes</taxon>
        <taxon>Umbelopsidales</taxon>
        <taxon>Umbelopsidaceae</taxon>
        <taxon>Umbelopsis</taxon>
    </lineage>
</organism>
<name>A0AAD5E3P9_UMBRA</name>
<evidence type="ECO:0000313" key="3">
    <source>
        <dbReference type="Proteomes" id="UP001206595"/>
    </source>
</evidence>
<dbReference type="AlphaFoldDB" id="A0AAD5E3P9"/>
<accession>A0AAD5E3P9</accession>
<sequence length="83" mass="9790">MKNKHNPQVFITICGRQMNNLARSFAYHSLGVKCFFLLFIIYKPVMKRKEFKENRHMEIFGTFIPHIKFKLLLNIVVVCDSVG</sequence>
<reference evidence="2" key="1">
    <citation type="submission" date="2021-06" db="EMBL/GenBank/DDBJ databases">
        <authorList>
            <consortium name="DOE Joint Genome Institute"/>
            <person name="Mondo S.J."/>
            <person name="Amses K.R."/>
            <person name="Simmons D.R."/>
            <person name="Longcore J.E."/>
            <person name="Seto K."/>
            <person name="Alves G.H."/>
            <person name="Bonds A.E."/>
            <person name="Quandt C.A."/>
            <person name="Davis W.J."/>
            <person name="Chang Y."/>
            <person name="Letcher P.M."/>
            <person name="Powell M.J."/>
            <person name="Kuo A."/>
            <person name="Labutti K."/>
            <person name="Pangilinan J."/>
            <person name="Andreopoulos W."/>
            <person name="Tritt A."/>
            <person name="Riley R."/>
            <person name="Hundley H."/>
            <person name="Johnson J."/>
            <person name="Lipzen A."/>
            <person name="Barry K."/>
            <person name="Berbee M.L."/>
            <person name="Buchler N.E."/>
            <person name="Grigoriev I.V."/>
            <person name="Spatafora J.W."/>
            <person name="Stajich J.E."/>
            <person name="James T.Y."/>
        </authorList>
    </citation>
    <scope>NUCLEOTIDE SEQUENCE</scope>
    <source>
        <strain evidence="2">AG</strain>
    </source>
</reference>
<keyword evidence="1" id="KW-1133">Transmembrane helix</keyword>
<proteinExistence type="predicted"/>
<protein>
    <submittedName>
        <fullName evidence="2">Uncharacterized protein</fullName>
    </submittedName>
</protein>
<gene>
    <name evidence="2" type="ORF">K450DRAFT_254484</name>
</gene>
<keyword evidence="1" id="KW-0812">Transmembrane</keyword>
<reference evidence="2" key="2">
    <citation type="journal article" date="2022" name="Proc. Natl. Acad. Sci. U.S.A.">
        <title>Diploid-dominant life cycles characterize the early evolution of Fungi.</title>
        <authorList>
            <person name="Amses K.R."/>
            <person name="Simmons D.R."/>
            <person name="Longcore J.E."/>
            <person name="Mondo S.J."/>
            <person name="Seto K."/>
            <person name="Jeronimo G.H."/>
            <person name="Bonds A.E."/>
            <person name="Quandt C.A."/>
            <person name="Davis W.J."/>
            <person name="Chang Y."/>
            <person name="Federici B.A."/>
            <person name="Kuo A."/>
            <person name="LaButti K."/>
            <person name="Pangilinan J."/>
            <person name="Andreopoulos W."/>
            <person name="Tritt A."/>
            <person name="Riley R."/>
            <person name="Hundley H."/>
            <person name="Johnson J."/>
            <person name="Lipzen A."/>
            <person name="Barry K."/>
            <person name="Lang B.F."/>
            <person name="Cuomo C.A."/>
            <person name="Buchler N.E."/>
            <person name="Grigoriev I.V."/>
            <person name="Spatafora J.W."/>
            <person name="Stajich J.E."/>
            <person name="James T.Y."/>
        </authorList>
    </citation>
    <scope>NUCLEOTIDE SEQUENCE</scope>
    <source>
        <strain evidence="2">AG</strain>
    </source>
</reference>